<dbReference type="SUPFAM" id="SSF51206">
    <property type="entry name" value="cAMP-binding domain-like"/>
    <property type="match status" value="1"/>
</dbReference>
<dbReference type="EMBL" id="WPHG01000001">
    <property type="protein sequence ID" value="MVA96234.1"/>
    <property type="molecule type" value="Genomic_DNA"/>
</dbReference>
<dbReference type="GO" id="GO:0005829">
    <property type="term" value="C:cytosol"/>
    <property type="evidence" value="ECO:0007669"/>
    <property type="project" value="TreeGrafter"/>
</dbReference>
<protein>
    <submittedName>
        <fullName evidence="6">Helix-turn-helix domain-containing protein</fullName>
    </submittedName>
</protein>
<dbReference type="InterPro" id="IPR014710">
    <property type="entry name" value="RmlC-like_jellyroll"/>
</dbReference>
<dbReference type="PANTHER" id="PTHR24567:SF74">
    <property type="entry name" value="HTH-TYPE TRANSCRIPTIONAL REGULATOR ARCR"/>
    <property type="match status" value="1"/>
</dbReference>
<dbReference type="CDD" id="cd00038">
    <property type="entry name" value="CAP_ED"/>
    <property type="match status" value="1"/>
</dbReference>
<dbReference type="Gene3D" id="1.10.10.10">
    <property type="entry name" value="Winged helix-like DNA-binding domain superfamily/Winged helix DNA-binding domain"/>
    <property type="match status" value="1"/>
</dbReference>
<dbReference type="InterPro" id="IPR018490">
    <property type="entry name" value="cNMP-bd_dom_sf"/>
</dbReference>
<keyword evidence="1" id="KW-0805">Transcription regulation</keyword>
<feature type="domain" description="HTH crp-type" evidence="5">
    <location>
        <begin position="146"/>
        <end position="219"/>
    </location>
</feature>
<dbReference type="InterPro" id="IPR036388">
    <property type="entry name" value="WH-like_DNA-bd_sf"/>
</dbReference>
<dbReference type="SMART" id="SM00100">
    <property type="entry name" value="cNMP"/>
    <property type="match status" value="1"/>
</dbReference>
<reference evidence="6 7" key="1">
    <citation type="submission" date="2019-12" db="EMBL/GenBank/DDBJ databases">
        <title>Nitratireductor arenosus sp. nov., Isolated from sea sand, Jeju island, South Korea.</title>
        <authorList>
            <person name="Kim W."/>
        </authorList>
    </citation>
    <scope>NUCLEOTIDE SEQUENCE [LARGE SCALE GENOMIC DNA]</scope>
    <source>
        <strain evidence="6 7">CAU 1489</strain>
    </source>
</reference>
<evidence type="ECO:0000256" key="1">
    <source>
        <dbReference type="ARBA" id="ARBA00023015"/>
    </source>
</evidence>
<proteinExistence type="predicted"/>
<dbReference type="SUPFAM" id="SSF46785">
    <property type="entry name" value="Winged helix' DNA-binding domain"/>
    <property type="match status" value="1"/>
</dbReference>
<accession>A0A844QC69</accession>
<organism evidence="6 7">
    <name type="scientific">Nitratireductor arenosus</name>
    <dbReference type="NCBI Taxonomy" id="2682096"/>
    <lineage>
        <taxon>Bacteria</taxon>
        <taxon>Pseudomonadati</taxon>
        <taxon>Pseudomonadota</taxon>
        <taxon>Alphaproteobacteria</taxon>
        <taxon>Hyphomicrobiales</taxon>
        <taxon>Phyllobacteriaceae</taxon>
        <taxon>Nitratireductor</taxon>
    </lineage>
</organism>
<keyword evidence="2" id="KW-0238">DNA-binding</keyword>
<dbReference type="PROSITE" id="PS51063">
    <property type="entry name" value="HTH_CRP_2"/>
    <property type="match status" value="1"/>
</dbReference>
<dbReference type="PROSITE" id="PS50042">
    <property type="entry name" value="CNMP_BINDING_3"/>
    <property type="match status" value="1"/>
</dbReference>
<evidence type="ECO:0000256" key="2">
    <source>
        <dbReference type="ARBA" id="ARBA00023125"/>
    </source>
</evidence>
<dbReference type="PANTHER" id="PTHR24567">
    <property type="entry name" value="CRP FAMILY TRANSCRIPTIONAL REGULATORY PROTEIN"/>
    <property type="match status" value="1"/>
</dbReference>
<evidence type="ECO:0000259" key="5">
    <source>
        <dbReference type="PROSITE" id="PS51063"/>
    </source>
</evidence>
<feature type="domain" description="Cyclic nucleotide-binding" evidence="4">
    <location>
        <begin position="12"/>
        <end position="115"/>
    </location>
</feature>
<dbReference type="GO" id="GO:0003677">
    <property type="term" value="F:DNA binding"/>
    <property type="evidence" value="ECO:0007669"/>
    <property type="project" value="UniProtKB-KW"/>
</dbReference>
<dbReference type="GO" id="GO:0003700">
    <property type="term" value="F:DNA-binding transcription factor activity"/>
    <property type="evidence" value="ECO:0007669"/>
    <property type="project" value="TreeGrafter"/>
</dbReference>
<dbReference type="Gene3D" id="2.60.120.10">
    <property type="entry name" value="Jelly Rolls"/>
    <property type="match status" value="1"/>
</dbReference>
<comment type="caution">
    <text evidence="6">The sequence shown here is derived from an EMBL/GenBank/DDBJ whole genome shotgun (WGS) entry which is preliminary data.</text>
</comment>
<dbReference type="InterPro" id="IPR050397">
    <property type="entry name" value="Env_Response_Regulators"/>
</dbReference>
<evidence type="ECO:0000259" key="4">
    <source>
        <dbReference type="PROSITE" id="PS50042"/>
    </source>
</evidence>
<evidence type="ECO:0000313" key="7">
    <source>
        <dbReference type="Proteomes" id="UP000463224"/>
    </source>
</evidence>
<name>A0A844QC69_9HYPH</name>
<dbReference type="Pfam" id="PF13545">
    <property type="entry name" value="HTH_Crp_2"/>
    <property type="match status" value="1"/>
</dbReference>
<dbReference type="InterPro" id="IPR000595">
    <property type="entry name" value="cNMP-bd_dom"/>
</dbReference>
<dbReference type="InterPro" id="IPR012318">
    <property type="entry name" value="HTH_CRP"/>
</dbReference>
<keyword evidence="3" id="KW-0804">Transcription</keyword>
<dbReference type="AlphaFoldDB" id="A0A844QC69"/>
<evidence type="ECO:0000313" key="6">
    <source>
        <dbReference type="EMBL" id="MVA96234.1"/>
    </source>
</evidence>
<dbReference type="Proteomes" id="UP000463224">
    <property type="component" value="Unassembled WGS sequence"/>
</dbReference>
<dbReference type="RefSeq" id="WP_156711197.1">
    <property type="nucleotide sequence ID" value="NZ_WPHG01000001.1"/>
</dbReference>
<dbReference type="InterPro" id="IPR036390">
    <property type="entry name" value="WH_DNA-bd_sf"/>
</dbReference>
<keyword evidence="7" id="KW-1185">Reference proteome</keyword>
<evidence type="ECO:0000256" key="3">
    <source>
        <dbReference type="ARBA" id="ARBA00023163"/>
    </source>
</evidence>
<dbReference type="Pfam" id="PF00027">
    <property type="entry name" value="cNMP_binding"/>
    <property type="match status" value="1"/>
</dbReference>
<sequence>MNASPIPDFEDALGSLDPQERARVRSKLHRLTFEPKQQIFGLGEGSSNLMIVCSGRVKTFTVTSDGHQVTTGIWGAGYVLGLISGLAGMPRVLSCEAIDKTKMDRLSMRDLEVLMADIPKFGYQMASLLARTAAVSVSRIAVFATAPVRGRLIETLLTLGRLPGAQSGPDSAFIRGLSHEDIANMVRASRPWISLTIRDLEDKGYLKIGRMLIEIPSLSALAEAGQEELFG</sequence>
<gene>
    <name evidence="6" type="ORF">GN330_03085</name>
</gene>